<evidence type="ECO:0000256" key="7">
    <source>
        <dbReference type="ARBA" id="ARBA00022729"/>
    </source>
</evidence>
<protein>
    <recommendedName>
        <fullName evidence="13">Metalloprotease TIKI homolog</fullName>
        <ecNumber evidence="13">3.4.-.-</ecNumber>
    </recommendedName>
</protein>
<dbReference type="PANTHER" id="PTHR31120:SF6">
    <property type="entry name" value="METALLOPROTEASE TIKI HOMOLOG"/>
    <property type="match status" value="1"/>
</dbReference>
<keyword evidence="13" id="KW-1003">Cell membrane</keyword>
<keyword evidence="11" id="KW-0472">Membrane</keyword>
<keyword evidence="13" id="KW-0879">Wnt signaling pathway</keyword>
<dbReference type="AlphaFoldDB" id="A0AAV3ZSF6"/>
<evidence type="ECO:0000256" key="3">
    <source>
        <dbReference type="ARBA" id="ARBA00008261"/>
    </source>
</evidence>
<dbReference type="GO" id="GO:0004222">
    <property type="term" value="F:metalloendopeptidase activity"/>
    <property type="evidence" value="ECO:0007669"/>
    <property type="project" value="UniProtKB-UniRule"/>
</dbReference>
<keyword evidence="15" id="KW-1185">Reference proteome</keyword>
<comment type="function">
    <text evidence="13">Metalloprotease that acts as a negative regulator of the Wnt signaling pathway.</text>
</comment>
<proteinExistence type="inferred from homology"/>
<dbReference type="GO" id="GO:0005886">
    <property type="term" value="C:plasma membrane"/>
    <property type="evidence" value="ECO:0007669"/>
    <property type="project" value="UniProtKB-SubCell"/>
</dbReference>
<dbReference type="InterPro" id="IPR002816">
    <property type="entry name" value="TraB/PrgY/GumN_fam"/>
</dbReference>
<comment type="similarity">
    <text evidence="3 13">Belongs to the TIKI family.</text>
</comment>
<keyword evidence="10 13" id="KW-0482">Metalloprotease</keyword>
<evidence type="ECO:0000256" key="4">
    <source>
        <dbReference type="ARBA" id="ARBA00022670"/>
    </source>
</evidence>
<evidence type="ECO:0000256" key="6">
    <source>
        <dbReference type="ARBA" id="ARBA00022723"/>
    </source>
</evidence>
<dbReference type="EMBL" id="BLXT01002709">
    <property type="protein sequence ID" value="GFN96818.1"/>
    <property type="molecule type" value="Genomic_DNA"/>
</dbReference>
<dbReference type="GO" id="GO:0046872">
    <property type="term" value="F:metal ion binding"/>
    <property type="evidence" value="ECO:0007669"/>
    <property type="project" value="UniProtKB-UniRule"/>
</dbReference>
<dbReference type="EC" id="3.4.-.-" evidence="13"/>
<dbReference type="PANTHER" id="PTHR31120">
    <property type="entry name" value="METALLOPROTEASE TIKI"/>
    <property type="match status" value="1"/>
</dbReference>
<evidence type="ECO:0000256" key="10">
    <source>
        <dbReference type="ARBA" id="ARBA00023049"/>
    </source>
</evidence>
<evidence type="ECO:0000256" key="8">
    <source>
        <dbReference type="ARBA" id="ARBA00022801"/>
    </source>
</evidence>
<name>A0AAV3ZSF6_9GAST</name>
<evidence type="ECO:0000256" key="11">
    <source>
        <dbReference type="ARBA" id="ARBA00023136"/>
    </source>
</evidence>
<keyword evidence="5" id="KW-0812">Transmembrane</keyword>
<evidence type="ECO:0000256" key="9">
    <source>
        <dbReference type="ARBA" id="ARBA00022989"/>
    </source>
</evidence>
<evidence type="ECO:0000256" key="13">
    <source>
        <dbReference type="RuleBase" id="RU369069"/>
    </source>
</evidence>
<dbReference type="Proteomes" id="UP000735302">
    <property type="component" value="Unassembled WGS sequence"/>
</dbReference>
<gene>
    <name evidence="14" type="ORF">PoB_002332400</name>
</gene>
<comment type="cofactor">
    <cofactor evidence="13">
        <name>Mn(2+)</name>
        <dbReference type="ChEBI" id="CHEBI:29035"/>
    </cofactor>
    <cofactor evidence="13">
        <name>Co(2+)</name>
        <dbReference type="ChEBI" id="CHEBI:48828"/>
    </cofactor>
    <text evidence="13">Divalent metal cations. Mn(2+) or Co(2+).</text>
</comment>
<evidence type="ECO:0000313" key="15">
    <source>
        <dbReference type="Proteomes" id="UP000735302"/>
    </source>
</evidence>
<comment type="cofactor">
    <cofactor evidence="1">
        <name>Co(2+)</name>
        <dbReference type="ChEBI" id="CHEBI:48828"/>
    </cofactor>
</comment>
<dbReference type="GO" id="GO:0030178">
    <property type="term" value="P:negative regulation of Wnt signaling pathway"/>
    <property type="evidence" value="ECO:0007669"/>
    <property type="project" value="UniProtKB-UniRule"/>
</dbReference>
<comment type="subcellular location">
    <subcellularLocation>
        <location evidence="13">Cell membrane</location>
        <topology evidence="13">Single-pass type I membrane protein</topology>
    </subcellularLocation>
    <subcellularLocation>
        <location evidence="2">Membrane</location>
        <topology evidence="2">Single-pass type I membrane protein</topology>
    </subcellularLocation>
</comment>
<keyword evidence="6 13" id="KW-0479">Metal-binding</keyword>
<accession>A0AAV3ZSF6</accession>
<keyword evidence="12" id="KW-0325">Glycoprotein</keyword>
<reference evidence="14 15" key="1">
    <citation type="journal article" date="2021" name="Elife">
        <title>Chloroplast acquisition without the gene transfer in kleptoplastic sea slugs, Plakobranchus ocellatus.</title>
        <authorList>
            <person name="Maeda T."/>
            <person name="Takahashi S."/>
            <person name="Yoshida T."/>
            <person name="Shimamura S."/>
            <person name="Takaki Y."/>
            <person name="Nagai Y."/>
            <person name="Toyoda A."/>
            <person name="Suzuki Y."/>
            <person name="Arimoto A."/>
            <person name="Ishii H."/>
            <person name="Satoh N."/>
            <person name="Nishiyama T."/>
            <person name="Hasebe M."/>
            <person name="Maruyama T."/>
            <person name="Minagawa J."/>
            <person name="Obokata J."/>
            <person name="Shigenobu S."/>
        </authorList>
    </citation>
    <scope>NUCLEOTIDE SEQUENCE [LARGE SCALE GENOMIC DNA]</scope>
</reference>
<keyword evidence="4 13" id="KW-0645">Protease</keyword>
<evidence type="ECO:0000313" key="14">
    <source>
        <dbReference type="EMBL" id="GFN96818.1"/>
    </source>
</evidence>
<evidence type="ECO:0000256" key="1">
    <source>
        <dbReference type="ARBA" id="ARBA00001941"/>
    </source>
</evidence>
<evidence type="ECO:0000256" key="2">
    <source>
        <dbReference type="ARBA" id="ARBA00004479"/>
    </source>
</evidence>
<dbReference type="InterPro" id="IPR040230">
    <property type="entry name" value="TIKI1/2-like"/>
</dbReference>
<dbReference type="Pfam" id="PF01963">
    <property type="entry name" value="TraB_PrgY_gumN"/>
    <property type="match status" value="1"/>
</dbReference>
<keyword evidence="8 13" id="KW-0378">Hydrolase</keyword>
<keyword evidence="9" id="KW-1133">Transmembrane helix</keyword>
<dbReference type="GO" id="GO:0006508">
    <property type="term" value="P:proteolysis"/>
    <property type="evidence" value="ECO:0007669"/>
    <property type="project" value="UniProtKB-KW"/>
</dbReference>
<evidence type="ECO:0000256" key="12">
    <source>
        <dbReference type="ARBA" id="ARBA00023180"/>
    </source>
</evidence>
<dbReference type="GO" id="GO:0016055">
    <property type="term" value="P:Wnt signaling pathway"/>
    <property type="evidence" value="ECO:0007669"/>
    <property type="project" value="UniProtKB-KW"/>
</dbReference>
<sequence length="106" mass="12181">MEQIFMTSFLQERGLNSFLWTIKRSPPAYLFGTIHVPYNRVWEYIPDNTKMAFSDSDSAIFELDLTNPYTLTALAKCQMLPPAFSSFAVFKYCKGPQSARRINSLP</sequence>
<organism evidence="14 15">
    <name type="scientific">Plakobranchus ocellatus</name>
    <dbReference type="NCBI Taxonomy" id="259542"/>
    <lineage>
        <taxon>Eukaryota</taxon>
        <taxon>Metazoa</taxon>
        <taxon>Spiralia</taxon>
        <taxon>Lophotrochozoa</taxon>
        <taxon>Mollusca</taxon>
        <taxon>Gastropoda</taxon>
        <taxon>Heterobranchia</taxon>
        <taxon>Euthyneura</taxon>
        <taxon>Panpulmonata</taxon>
        <taxon>Sacoglossa</taxon>
        <taxon>Placobranchoidea</taxon>
        <taxon>Plakobranchidae</taxon>
        <taxon>Plakobranchus</taxon>
    </lineage>
</organism>
<keyword evidence="7 13" id="KW-0732">Signal</keyword>
<evidence type="ECO:0000256" key="5">
    <source>
        <dbReference type="ARBA" id="ARBA00022692"/>
    </source>
</evidence>
<comment type="caution">
    <text evidence="14">The sequence shown here is derived from an EMBL/GenBank/DDBJ whole genome shotgun (WGS) entry which is preliminary data.</text>
</comment>